<dbReference type="EMBL" id="HBJA01016273">
    <property type="protein sequence ID" value="CAE0794092.1"/>
    <property type="molecule type" value="Transcribed_RNA"/>
</dbReference>
<organism evidence="3">
    <name type="scientific">Eutreptiella gymnastica</name>
    <dbReference type="NCBI Taxonomy" id="73025"/>
    <lineage>
        <taxon>Eukaryota</taxon>
        <taxon>Discoba</taxon>
        <taxon>Euglenozoa</taxon>
        <taxon>Euglenida</taxon>
        <taxon>Spirocuta</taxon>
        <taxon>Euglenophyceae</taxon>
        <taxon>Eutreptiales</taxon>
        <taxon>Eutreptiaceae</taxon>
        <taxon>Eutreptiella</taxon>
    </lineage>
</organism>
<evidence type="ECO:0000313" key="3">
    <source>
        <dbReference type="EMBL" id="CAE0794092.1"/>
    </source>
</evidence>
<evidence type="ECO:0000256" key="1">
    <source>
        <dbReference type="SAM" id="MobiDB-lite"/>
    </source>
</evidence>
<reference evidence="3" key="1">
    <citation type="submission" date="2021-01" db="EMBL/GenBank/DDBJ databases">
        <authorList>
            <person name="Corre E."/>
            <person name="Pelletier E."/>
            <person name="Niang G."/>
            <person name="Scheremetjew M."/>
            <person name="Finn R."/>
            <person name="Kale V."/>
            <person name="Holt S."/>
            <person name="Cochrane G."/>
            <person name="Meng A."/>
            <person name="Brown T."/>
            <person name="Cohen L."/>
        </authorList>
    </citation>
    <scope>NUCLEOTIDE SEQUENCE</scope>
    <source>
        <strain evidence="3">CCMP1594</strain>
    </source>
</reference>
<protein>
    <recommendedName>
        <fullName evidence="2">SAM domain-containing protein</fullName>
    </recommendedName>
</protein>
<dbReference type="Gene3D" id="1.10.150.50">
    <property type="entry name" value="Transcription Factor, Ets-1"/>
    <property type="match status" value="1"/>
</dbReference>
<gene>
    <name evidence="3" type="ORF">EGYM00163_LOCUS5210</name>
</gene>
<dbReference type="SUPFAM" id="SSF47769">
    <property type="entry name" value="SAM/Pointed domain"/>
    <property type="match status" value="1"/>
</dbReference>
<name>A0A7S4CDB2_9EUGL</name>
<accession>A0A7S4CDB2</accession>
<feature type="compositionally biased region" description="Basic and acidic residues" evidence="1">
    <location>
        <begin position="168"/>
        <end position="190"/>
    </location>
</feature>
<dbReference type="SMART" id="SM00454">
    <property type="entry name" value="SAM"/>
    <property type="match status" value="1"/>
</dbReference>
<dbReference type="InterPro" id="IPR001660">
    <property type="entry name" value="SAM"/>
</dbReference>
<dbReference type="PROSITE" id="PS50105">
    <property type="entry name" value="SAM_DOMAIN"/>
    <property type="match status" value="1"/>
</dbReference>
<dbReference type="InterPro" id="IPR013761">
    <property type="entry name" value="SAM/pointed_sf"/>
</dbReference>
<feature type="region of interest" description="Disordered" evidence="1">
    <location>
        <begin position="274"/>
        <end position="307"/>
    </location>
</feature>
<evidence type="ECO:0000259" key="2">
    <source>
        <dbReference type="PROSITE" id="PS50105"/>
    </source>
</evidence>
<proteinExistence type="predicted"/>
<feature type="compositionally biased region" description="Low complexity" evidence="1">
    <location>
        <begin position="54"/>
        <end position="67"/>
    </location>
</feature>
<feature type="compositionally biased region" description="Polar residues" evidence="1">
    <location>
        <begin position="209"/>
        <end position="218"/>
    </location>
</feature>
<dbReference type="Pfam" id="PF07647">
    <property type="entry name" value="SAM_2"/>
    <property type="match status" value="1"/>
</dbReference>
<dbReference type="AlphaFoldDB" id="A0A7S4CDB2"/>
<feature type="region of interest" description="Disordered" evidence="1">
    <location>
        <begin position="1"/>
        <end position="81"/>
    </location>
</feature>
<feature type="domain" description="SAM" evidence="2">
    <location>
        <begin position="100"/>
        <end position="164"/>
    </location>
</feature>
<feature type="compositionally biased region" description="Basic and acidic residues" evidence="1">
    <location>
        <begin position="235"/>
        <end position="244"/>
    </location>
</feature>
<sequence length="324" mass="34940">MQPYAVPSYAADKAVSSSPQLRPEPQSLAVPSPKSPKGKGYCGRWSPVRDHAESSAPLHSSNSLSASMKRQPPPLSPGAVGPGSWLEGLVGFADTNTEDWSMDQVCHWLKTKGFGDYKRNFWNAGVDGRSLLHLTKDDLRKELGIAILQDRKDIWEALEALRAGRGADSPRDDRPKPRMGRGEDVIHIWQRENPPPEPRRRGSIGSLASPASQRTLASPASGGVSPGRFGSELPPVRDGRRGSRPEIDSAAVNAYLNKYAHSPHRVGSLSTLSVHSYHSDGTPSPAPRSPGGPLGPVRTPPKSTSGYLDQALESFEARTGRSVK</sequence>
<feature type="region of interest" description="Disordered" evidence="1">
    <location>
        <begin position="165"/>
        <end position="244"/>
    </location>
</feature>